<accession>A0A7S2M0P8</accession>
<dbReference type="EMBL" id="HBGW01070754">
    <property type="protein sequence ID" value="CAD9620746.1"/>
    <property type="molecule type" value="Transcribed_RNA"/>
</dbReference>
<dbReference type="SUPFAM" id="SSF48403">
    <property type="entry name" value="Ankyrin repeat"/>
    <property type="match status" value="1"/>
</dbReference>
<dbReference type="PANTHER" id="PTHR24201">
    <property type="entry name" value="ANK_REP_REGION DOMAIN-CONTAINING PROTEIN"/>
    <property type="match status" value="1"/>
</dbReference>
<dbReference type="Gene3D" id="1.25.40.20">
    <property type="entry name" value="Ankyrin repeat-containing domain"/>
    <property type="match status" value="2"/>
</dbReference>
<evidence type="ECO:0000256" key="3">
    <source>
        <dbReference type="PROSITE-ProRule" id="PRU00023"/>
    </source>
</evidence>
<evidence type="ECO:0000313" key="4">
    <source>
        <dbReference type="EMBL" id="CAD9620746.1"/>
    </source>
</evidence>
<keyword evidence="2 3" id="KW-0040">ANK repeat</keyword>
<feature type="repeat" description="ANK" evidence="3">
    <location>
        <begin position="18"/>
        <end position="50"/>
    </location>
</feature>
<organism evidence="4">
    <name type="scientific">Zooxanthella nutricula</name>
    <dbReference type="NCBI Taxonomy" id="1333877"/>
    <lineage>
        <taxon>Eukaryota</taxon>
        <taxon>Sar</taxon>
        <taxon>Alveolata</taxon>
        <taxon>Dinophyceae</taxon>
        <taxon>Peridiniales</taxon>
        <taxon>Peridiniales incertae sedis</taxon>
        <taxon>Zooxanthella</taxon>
    </lineage>
</organism>
<dbReference type="SMART" id="SM00248">
    <property type="entry name" value="ANK"/>
    <property type="match status" value="3"/>
</dbReference>
<reference evidence="4" key="1">
    <citation type="submission" date="2021-01" db="EMBL/GenBank/DDBJ databases">
        <authorList>
            <person name="Corre E."/>
            <person name="Pelletier E."/>
            <person name="Niang G."/>
            <person name="Scheremetjew M."/>
            <person name="Finn R."/>
            <person name="Kale V."/>
            <person name="Holt S."/>
            <person name="Cochrane G."/>
            <person name="Meng A."/>
            <person name="Brown T."/>
            <person name="Cohen L."/>
        </authorList>
    </citation>
    <scope>NUCLEOTIDE SEQUENCE</scope>
    <source>
        <strain evidence="4">RCC3387</strain>
    </source>
</reference>
<evidence type="ECO:0000256" key="2">
    <source>
        <dbReference type="ARBA" id="ARBA00023043"/>
    </source>
</evidence>
<dbReference type="AlphaFoldDB" id="A0A7S2M0P8"/>
<dbReference type="InterPro" id="IPR050776">
    <property type="entry name" value="Ank_Repeat/CDKN_Inhibitor"/>
</dbReference>
<sequence>MRRLIELGAVELDAADSRGVTALMVAAAAGQENNVGLLLRWGANAEARDHRGWTACMHAAFRGQVLCLRRLAGGGVDLDARDFLGTTPAMRAALSGHCACLQELADRGADLSLTDHLGLEAASHAHRSGQEACERLLEAFACKVVGPAGSTPSKRRHRSRRQTGEAVVRSARLPTVLDKRRVRSLLAAEQWSDFACAPEALAEGRATPFLRQ</sequence>
<name>A0A7S2M0P8_9DINO</name>
<dbReference type="InterPro" id="IPR002110">
    <property type="entry name" value="Ankyrin_rpt"/>
</dbReference>
<dbReference type="PROSITE" id="PS50297">
    <property type="entry name" value="ANK_REP_REGION"/>
    <property type="match status" value="1"/>
</dbReference>
<dbReference type="InterPro" id="IPR036770">
    <property type="entry name" value="Ankyrin_rpt-contain_sf"/>
</dbReference>
<gene>
    <name evidence="4" type="ORF">BRAN1462_LOCUS45139</name>
</gene>
<feature type="repeat" description="ANK" evidence="3">
    <location>
        <begin position="84"/>
        <end position="116"/>
    </location>
</feature>
<evidence type="ECO:0000256" key="1">
    <source>
        <dbReference type="ARBA" id="ARBA00022737"/>
    </source>
</evidence>
<dbReference type="Pfam" id="PF12796">
    <property type="entry name" value="Ank_2"/>
    <property type="match status" value="1"/>
</dbReference>
<proteinExistence type="predicted"/>
<dbReference type="PROSITE" id="PS50088">
    <property type="entry name" value="ANK_REPEAT"/>
    <property type="match status" value="2"/>
</dbReference>
<keyword evidence="1" id="KW-0677">Repeat</keyword>
<protein>
    <submittedName>
        <fullName evidence="4">Uncharacterized protein</fullName>
    </submittedName>
</protein>